<dbReference type="RefSeq" id="WP_180790162.1">
    <property type="nucleotide sequence ID" value="NZ_JACDRT010000005.1"/>
</dbReference>
<dbReference type="EMBL" id="JACDRT010000005">
    <property type="protein sequence ID" value="MBA0158982.1"/>
    <property type="molecule type" value="Genomic_DNA"/>
</dbReference>
<evidence type="ECO:0000313" key="2">
    <source>
        <dbReference type="EMBL" id="MBA0158982.1"/>
    </source>
</evidence>
<name>A0AAW3RSR9_9GAMM</name>
<gene>
    <name evidence="2" type="ORF">H0253_09020</name>
</gene>
<accession>A0AAW3RSR9</accession>
<sequence length="107" mass="12188">MKISGRNPTTHDVASLKKMTPIQRKNYEMSQLKKSFDTAICSGTLRVPVVSERAIELFEGDEALAEKWLSEPNRALRWKSPNEMLSSQSGIDEVLRLITQLQHGVYR</sequence>
<organism evidence="2 3">
    <name type="scientific">Pectobacterium versatile</name>
    <dbReference type="NCBI Taxonomy" id="2488639"/>
    <lineage>
        <taxon>Bacteria</taxon>
        <taxon>Pseudomonadati</taxon>
        <taxon>Pseudomonadota</taxon>
        <taxon>Gammaproteobacteria</taxon>
        <taxon>Enterobacterales</taxon>
        <taxon>Pectobacteriaceae</taxon>
        <taxon>Pectobacterium</taxon>
    </lineage>
</organism>
<dbReference type="InterPro" id="IPR024467">
    <property type="entry name" value="Xre/MbcA/ParS-like_toxin-bd"/>
</dbReference>
<evidence type="ECO:0000259" key="1">
    <source>
        <dbReference type="Pfam" id="PF09722"/>
    </source>
</evidence>
<reference evidence="2 3" key="1">
    <citation type="submission" date="2020-07" db="EMBL/GenBank/DDBJ databases">
        <title>Updated taxonomy of Pectobacterium genus in the CIRM-CFBP bacterial collection: when new species reveal old endemic population.</title>
        <authorList>
            <person name="Pedron J."/>
            <person name="Barny M.A."/>
            <person name="Portier P."/>
        </authorList>
    </citation>
    <scope>NUCLEOTIDE SEQUENCE [LARGE SCALE GENOMIC DNA]</scope>
    <source>
        <strain evidence="2 3">CFBP5669</strain>
    </source>
</reference>
<proteinExistence type="predicted"/>
<dbReference type="Proteomes" id="UP000584405">
    <property type="component" value="Unassembled WGS sequence"/>
</dbReference>
<dbReference type="Pfam" id="PF09722">
    <property type="entry name" value="Xre_MbcA_ParS_C"/>
    <property type="match status" value="1"/>
</dbReference>
<dbReference type="AlphaFoldDB" id="A0AAW3RSR9"/>
<feature type="domain" description="Antitoxin Xre/MbcA/ParS-like toxin-binding" evidence="1">
    <location>
        <begin position="54"/>
        <end position="104"/>
    </location>
</feature>
<evidence type="ECO:0000313" key="3">
    <source>
        <dbReference type="Proteomes" id="UP000584405"/>
    </source>
</evidence>
<comment type="caution">
    <text evidence="2">The sequence shown here is derived from an EMBL/GenBank/DDBJ whole genome shotgun (WGS) entry which is preliminary data.</text>
</comment>
<protein>
    <submittedName>
        <fullName evidence="2">DUF2384 domain-containing protein</fullName>
    </submittedName>
</protein>